<name>A0A914XZT5_9BILA</name>
<accession>A0A914XZT5</accession>
<feature type="coiled-coil region" evidence="1">
    <location>
        <begin position="474"/>
        <end position="529"/>
    </location>
</feature>
<dbReference type="AlphaFoldDB" id="A0A914XZT5"/>
<evidence type="ECO:0000313" key="2">
    <source>
        <dbReference type="Proteomes" id="UP000887577"/>
    </source>
</evidence>
<reference evidence="3" key="1">
    <citation type="submission" date="2022-11" db="UniProtKB">
        <authorList>
            <consortium name="WormBaseParasite"/>
        </authorList>
    </citation>
    <scope>IDENTIFICATION</scope>
</reference>
<sequence length="538" mass="62718">MTTKKENDNGDILNAETEGTHEVQLIGMDDLDILKDTEFFDYLLQTLTDHYAKLSGLKNVKIRAEFTKEFFARYWLLLMKCAEFDIVPPVNVSDDISAFDSIHRSIFEICESRINLRITTHFILRAEKLANEDEIEARNLFMLVLLFVSEWIADEKENSPNLTFKQSMAKEVHECFCKLFKEIFHGDNEDFKNRVFNENKEMSHSSPLPFHSSPNRSFDTPSLPSLNITPNVQVSAHEKNAQNEFLKKEIGELKVVVSSHVMDEEKLEKENNVLQRELAEKRLEIGDVNKQNVEIVEENRYLQQDLNKKKNELSEANNLIIQKEAEMKFIVNEIESLTGVINSLQMKYDLCNDELSKNIVESNCLKEENEELEKAVNRKTRTAEKLEEEKNVLRHELAEKRLEIGDVNKQNVEIAEENRYLQQDLNKKKNELSESNNIIIQKEAELNVIVNEIESLTGVINSLQMKYDLCNDELNKNFVENECLKEENEKLEKAVNRKTRTVEKLEEEKQVLQQALDSKTMELNEAKQLFSRLSYNER</sequence>
<dbReference type="Proteomes" id="UP000887577">
    <property type="component" value="Unplaced"/>
</dbReference>
<proteinExistence type="predicted"/>
<evidence type="ECO:0000256" key="1">
    <source>
        <dbReference type="SAM" id="Coils"/>
    </source>
</evidence>
<protein>
    <submittedName>
        <fullName evidence="3">Uncharacterized protein</fullName>
    </submittedName>
</protein>
<organism evidence="2 3">
    <name type="scientific">Panagrolaimus superbus</name>
    <dbReference type="NCBI Taxonomy" id="310955"/>
    <lineage>
        <taxon>Eukaryota</taxon>
        <taxon>Metazoa</taxon>
        <taxon>Ecdysozoa</taxon>
        <taxon>Nematoda</taxon>
        <taxon>Chromadorea</taxon>
        <taxon>Rhabditida</taxon>
        <taxon>Tylenchina</taxon>
        <taxon>Panagrolaimomorpha</taxon>
        <taxon>Panagrolaimoidea</taxon>
        <taxon>Panagrolaimidae</taxon>
        <taxon>Panagrolaimus</taxon>
    </lineage>
</organism>
<evidence type="ECO:0000313" key="3">
    <source>
        <dbReference type="WBParaSite" id="PSU_v2.g12717.t1"/>
    </source>
</evidence>
<keyword evidence="1" id="KW-0175">Coiled coil</keyword>
<dbReference type="WBParaSite" id="PSU_v2.g12717.t1">
    <property type="protein sequence ID" value="PSU_v2.g12717.t1"/>
    <property type="gene ID" value="PSU_v2.g12717"/>
</dbReference>
<feature type="coiled-coil region" evidence="1">
    <location>
        <begin position="264"/>
        <end position="445"/>
    </location>
</feature>
<keyword evidence="2" id="KW-1185">Reference proteome</keyword>